<name>A0ABS4MG35_9LACO</name>
<evidence type="ECO:0000259" key="1">
    <source>
        <dbReference type="PROSITE" id="PS51071"/>
    </source>
</evidence>
<proteinExistence type="predicted"/>
<sequence>MIDIKKFFPKNLNLSPTDEKIYKYIVKYPEKMQYITIEKVAGNLHTSVASVQRFCKKMGYSGFKEFKFQLKSYLINNSHHSNSEQGRYLNEYISVVKQFNNIDKKGLSLLKKALHKSDKIFSFGLFYSGLPAKMLAFTLIDQDKTAFGSDNLVNISHLMPLYSKNDTLILFSITGEENDINTYINDNIQKSDNSFLITFNPDASIKKYFRHTIVLPGKSFAYRSPIDPQSLFCLFIEMLTAKEE</sequence>
<dbReference type="Proteomes" id="UP001519292">
    <property type="component" value="Unassembled WGS sequence"/>
</dbReference>
<dbReference type="EMBL" id="JAGGLU010000012">
    <property type="protein sequence ID" value="MBP2058656.1"/>
    <property type="molecule type" value="Genomic_DNA"/>
</dbReference>
<keyword evidence="2" id="KW-0238">DNA-binding</keyword>
<dbReference type="InterPro" id="IPR046348">
    <property type="entry name" value="SIS_dom_sf"/>
</dbReference>
<comment type="caution">
    <text evidence="2">The sequence shown here is derived from an EMBL/GenBank/DDBJ whole genome shotgun (WGS) entry which is preliminary data.</text>
</comment>
<dbReference type="PROSITE" id="PS51071">
    <property type="entry name" value="HTH_RPIR"/>
    <property type="match status" value="1"/>
</dbReference>
<dbReference type="InterPro" id="IPR047640">
    <property type="entry name" value="RpiR-like"/>
</dbReference>
<dbReference type="PANTHER" id="PTHR30514">
    <property type="entry name" value="GLUCOKINASE"/>
    <property type="match status" value="1"/>
</dbReference>
<dbReference type="GO" id="GO:0003677">
    <property type="term" value="F:DNA binding"/>
    <property type="evidence" value="ECO:0007669"/>
    <property type="project" value="UniProtKB-KW"/>
</dbReference>
<dbReference type="Gene3D" id="1.10.10.10">
    <property type="entry name" value="Winged helix-like DNA-binding domain superfamily/Winged helix DNA-binding domain"/>
    <property type="match status" value="1"/>
</dbReference>
<keyword evidence="3" id="KW-1185">Reference proteome</keyword>
<dbReference type="RefSeq" id="WP_209687385.1">
    <property type="nucleotide sequence ID" value="NZ_JAGGLU010000012.1"/>
</dbReference>
<evidence type="ECO:0000313" key="2">
    <source>
        <dbReference type="EMBL" id="MBP2058656.1"/>
    </source>
</evidence>
<dbReference type="InterPro" id="IPR000281">
    <property type="entry name" value="HTH_RpiR"/>
</dbReference>
<dbReference type="InterPro" id="IPR009057">
    <property type="entry name" value="Homeodomain-like_sf"/>
</dbReference>
<dbReference type="SUPFAM" id="SSF53697">
    <property type="entry name" value="SIS domain"/>
    <property type="match status" value="1"/>
</dbReference>
<protein>
    <submittedName>
        <fullName evidence="2">DNA-binding MurR/RpiR family transcriptional regulator</fullName>
    </submittedName>
</protein>
<feature type="domain" description="HTH rpiR-type" evidence="1">
    <location>
        <begin position="1"/>
        <end position="77"/>
    </location>
</feature>
<dbReference type="InterPro" id="IPR036388">
    <property type="entry name" value="WH-like_DNA-bd_sf"/>
</dbReference>
<evidence type="ECO:0000313" key="3">
    <source>
        <dbReference type="Proteomes" id="UP001519292"/>
    </source>
</evidence>
<accession>A0ABS4MG35</accession>
<dbReference type="PANTHER" id="PTHR30514:SF1">
    <property type="entry name" value="HTH-TYPE TRANSCRIPTIONAL REGULATOR HEXR-RELATED"/>
    <property type="match status" value="1"/>
</dbReference>
<organism evidence="2 3">
    <name type="scientific">Lactobacillus colini</name>
    <dbReference type="NCBI Taxonomy" id="1819254"/>
    <lineage>
        <taxon>Bacteria</taxon>
        <taxon>Bacillati</taxon>
        <taxon>Bacillota</taxon>
        <taxon>Bacilli</taxon>
        <taxon>Lactobacillales</taxon>
        <taxon>Lactobacillaceae</taxon>
        <taxon>Lactobacillus</taxon>
    </lineage>
</organism>
<reference evidence="2 3" key="1">
    <citation type="submission" date="2021-03" db="EMBL/GenBank/DDBJ databases">
        <title>Genomic Encyclopedia of Type Strains, Phase IV (KMG-IV): sequencing the most valuable type-strain genomes for metagenomic binning, comparative biology and taxonomic classification.</title>
        <authorList>
            <person name="Goeker M."/>
        </authorList>
    </citation>
    <scope>NUCLEOTIDE SEQUENCE [LARGE SCALE GENOMIC DNA]</scope>
    <source>
        <strain evidence="2 3">DSM 101872</strain>
    </source>
</reference>
<gene>
    <name evidence="2" type="ORF">J2Z60_001844</name>
</gene>
<dbReference type="Pfam" id="PF01418">
    <property type="entry name" value="HTH_6"/>
    <property type="match status" value="1"/>
</dbReference>
<dbReference type="SUPFAM" id="SSF46689">
    <property type="entry name" value="Homeodomain-like"/>
    <property type="match status" value="1"/>
</dbReference>
<dbReference type="Gene3D" id="3.40.50.10490">
    <property type="entry name" value="Glucose-6-phosphate isomerase like protein, domain 1"/>
    <property type="match status" value="1"/>
</dbReference>